<accession>A0A8J3Y2R6</accession>
<dbReference type="PROSITE" id="PS51012">
    <property type="entry name" value="ABC_TM2"/>
    <property type="match status" value="1"/>
</dbReference>
<feature type="transmembrane region" description="Helical" evidence="6">
    <location>
        <begin position="42"/>
        <end position="66"/>
    </location>
</feature>
<dbReference type="RefSeq" id="WP_203949834.1">
    <property type="nucleotide sequence ID" value="NZ_BOOR01000099.1"/>
</dbReference>
<evidence type="ECO:0000256" key="4">
    <source>
        <dbReference type="ARBA" id="ARBA00023136"/>
    </source>
</evidence>
<dbReference type="InterPro" id="IPR000412">
    <property type="entry name" value="ABC_2_transport"/>
</dbReference>
<feature type="transmembrane region" description="Helical" evidence="6">
    <location>
        <begin position="122"/>
        <end position="149"/>
    </location>
</feature>
<evidence type="ECO:0000256" key="2">
    <source>
        <dbReference type="ARBA" id="ARBA00022692"/>
    </source>
</evidence>
<evidence type="ECO:0000256" key="6">
    <source>
        <dbReference type="RuleBase" id="RU361157"/>
    </source>
</evidence>
<comment type="similarity">
    <text evidence="6">Belongs to the ABC-2 integral membrane protein family.</text>
</comment>
<dbReference type="Proteomes" id="UP000605992">
    <property type="component" value="Unassembled WGS sequence"/>
</dbReference>
<feature type="transmembrane region" description="Helical" evidence="6">
    <location>
        <begin position="187"/>
        <end position="208"/>
    </location>
</feature>
<keyword evidence="4 6" id="KW-0472">Membrane</keyword>
<sequence length="288" mass="31106">MTAVQTAPVTQVRVPARSVAGELRAIKIVWKRELIRFFNDRLRILTSLVQPFLFLFVLGSGLSQLTSGGTGGLNLRTFLYPGILAMAVLFTAMASAASIVWDREFGFLREMLVAPVRRSSIVIGKCLGGATVAAFQGLIVICIAGLVGVPYAPDLIAGVFGIQLLLAFTITAFGVMMSARIKQMQSFMALIQMLILPLYFLSGAVFPATNLPAWLTVLNRIDPLAYAVDPIRRIVFSHLTLAPAVRQRLDAGMTWGSWRVPTLLEVGVVAAIGAVLLAIAIAEFSKTE</sequence>
<dbReference type="GO" id="GO:0043190">
    <property type="term" value="C:ATP-binding cassette (ABC) transporter complex"/>
    <property type="evidence" value="ECO:0007669"/>
    <property type="project" value="InterPro"/>
</dbReference>
<keyword evidence="3 6" id="KW-1133">Transmembrane helix</keyword>
<evidence type="ECO:0000313" key="8">
    <source>
        <dbReference type="EMBL" id="GII59797.1"/>
    </source>
</evidence>
<feature type="domain" description="ABC transmembrane type-2" evidence="7">
    <location>
        <begin position="42"/>
        <end position="287"/>
    </location>
</feature>
<evidence type="ECO:0000313" key="9">
    <source>
        <dbReference type="Proteomes" id="UP000605992"/>
    </source>
</evidence>
<dbReference type="GO" id="GO:0046677">
    <property type="term" value="P:response to antibiotic"/>
    <property type="evidence" value="ECO:0007669"/>
    <property type="project" value="UniProtKB-KW"/>
</dbReference>
<comment type="caution">
    <text evidence="8">The sequence shown here is derived from an EMBL/GenBank/DDBJ whole genome shotgun (WGS) entry which is preliminary data.</text>
</comment>
<dbReference type="PRINTS" id="PR00164">
    <property type="entry name" value="ABC2TRNSPORT"/>
</dbReference>
<organism evidence="8 9">
    <name type="scientific">Planotetraspora thailandica</name>
    <dbReference type="NCBI Taxonomy" id="487172"/>
    <lineage>
        <taxon>Bacteria</taxon>
        <taxon>Bacillati</taxon>
        <taxon>Actinomycetota</taxon>
        <taxon>Actinomycetes</taxon>
        <taxon>Streptosporangiales</taxon>
        <taxon>Streptosporangiaceae</taxon>
        <taxon>Planotetraspora</taxon>
    </lineage>
</organism>
<gene>
    <name evidence="8" type="ORF">Pth03_81860</name>
</gene>
<feature type="transmembrane region" description="Helical" evidence="6">
    <location>
        <begin position="263"/>
        <end position="282"/>
    </location>
</feature>
<protein>
    <recommendedName>
        <fullName evidence="6">Transport permease protein</fullName>
    </recommendedName>
</protein>
<dbReference type="InterPro" id="IPR013525">
    <property type="entry name" value="ABC2_TM"/>
</dbReference>
<keyword evidence="6" id="KW-1003">Cell membrane</keyword>
<dbReference type="InterPro" id="IPR051784">
    <property type="entry name" value="Nod_factor_ABC_transporter"/>
</dbReference>
<keyword evidence="5" id="KW-0046">Antibiotic resistance</keyword>
<dbReference type="AlphaFoldDB" id="A0A8J3Y2R6"/>
<dbReference type="InterPro" id="IPR047817">
    <property type="entry name" value="ABC2_TM_bact-type"/>
</dbReference>
<keyword evidence="2 6" id="KW-0812">Transmembrane</keyword>
<keyword evidence="9" id="KW-1185">Reference proteome</keyword>
<comment type="subcellular location">
    <subcellularLocation>
        <location evidence="6">Cell membrane</location>
        <topology evidence="6">Multi-pass membrane protein</topology>
    </subcellularLocation>
    <subcellularLocation>
        <location evidence="1">Membrane</location>
        <topology evidence="1">Multi-pass membrane protein</topology>
    </subcellularLocation>
</comment>
<evidence type="ECO:0000256" key="3">
    <source>
        <dbReference type="ARBA" id="ARBA00022989"/>
    </source>
</evidence>
<feature type="transmembrane region" description="Helical" evidence="6">
    <location>
        <begin position="78"/>
        <end position="101"/>
    </location>
</feature>
<dbReference type="PIRSF" id="PIRSF006648">
    <property type="entry name" value="DrrB"/>
    <property type="match status" value="1"/>
</dbReference>
<evidence type="ECO:0000256" key="5">
    <source>
        <dbReference type="ARBA" id="ARBA00023251"/>
    </source>
</evidence>
<reference evidence="8" key="1">
    <citation type="submission" date="2021-01" db="EMBL/GenBank/DDBJ databases">
        <title>Whole genome shotgun sequence of Planotetraspora thailandica NBRC 104271.</title>
        <authorList>
            <person name="Komaki H."/>
            <person name="Tamura T."/>
        </authorList>
    </citation>
    <scope>NUCLEOTIDE SEQUENCE</scope>
    <source>
        <strain evidence="8">NBRC 104271</strain>
    </source>
</reference>
<dbReference type="PANTHER" id="PTHR43229">
    <property type="entry name" value="NODULATION PROTEIN J"/>
    <property type="match status" value="1"/>
</dbReference>
<evidence type="ECO:0000259" key="7">
    <source>
        <dbReference type="PROSITE" id="PS51012"/>
    </source>
</evidence>
<evidence type="ECO:0000256" key="1">
    <source>
        <dbReference type="ARBA" id="ARBA00004141"/>
    </source>
</evidence>
<dbReference type="GO" id="GO:0140359">
    <property type="term" value="F:ABC-type transporter activity"/>
    <property type="evidence" value="ECO:0007669"/>
    <property type="project" value="InterPro"/>
</dbReference>
<dbReference type="PANTHER" id="PTHR43229:SF2">
    <property type="entry name" value="NODULATION PROTEIN J"/>
    <property type="match status" value="1"/>
</dbReference>
<keyword evidence="6" id="KW-0813">Transport</keyword>
<name>A0A8J3Y2R6_9ACTN</name>
<proteinExistence type="inferred from homology"/>
<feature type="transmembrane region" description="Helical" evidence="6">
    <location>
        <begin position="155"/>
        <end position="175"/>
    </location>
</feature>
<dbReference type="EMBL" id="BOOR01000099">
    <property type="protein sequence ID" value="GII59797.1"/>
    <property type="molecule type" value="Genomic_DNA"/>
</dbReference>
<dbReference type="Pfam" id="PF01061">
    <property type="entry name" value="ABC2_membrane"/>
    <property type="match status" value="1"/>
</dbReference>